<name>A0A0F9KEH5_9ZZZZ</name>
<sequence length="34" mass="3821">MGKGTSQYELIEILSPEKTIKMKPPQKVFEGEPS</sequence>
<proteinExistence type="predicted"/>
<feature type="non-terminal residue" evidence="1">
    <location>
        <position position="34"/>
    </location>
</feature>
<gene>
    <name evidence="1" type="ORF">LCGC14_1413860</name>
</gene>
<dbReference type="EMBL" id="LAZR01009360">
    <property type="protein sequence ID" value="KKM73096.1"/>
    <property type="molecule type" value="Genomic_DNA"/>
</dbReference>
<protein>
    <submittedName>
        <fullName evidence="1">Uncharacterized protein</fullName>
    </submittedName>
</protein>
<reference evidence="1" key="1">
    <citation type="journal article" date="2015" name="Nature">
        <title>Complex archaea that bridge the gap between prokaryotes and eukaryotes.</title>
        <authorList>
            <person name="Spang A."/>
            <person name="Saw J.H."/>
            <person name="Jorgensen S.L."/>
            <person name="Zaremba-Niedzwiedzka K."/>
            <person name="Martijn J."/>
            <person name="Lind A.E."/>
            <person name="van Eijk R."/>
            <person name="Schleper C."/>
            <person name="Guy L."/>
            <person name="Ettema T.J."/>
        </authorList>
    </citation>
    <scope>NUCLEOTIDE SEQUENCE</scope>
</reference>
<evidence type="ECO:0000313" key="1">
    <source>
        <dbReference type="EMBL" id="KKM73096.1"/>
    </source>
</evidence>
<dbReference type="AlphaFoldDB" id="A0A0F9KEH5"/>
<accession>A0A0F9KEH5</accession>
<comment type="caution">
    <text evidence="1">The sequence shown here is derived from an EMBL/GenBank/DDBJ whole genome shotgun (WGS) entry which is preliminary data.</text>
</comment>
<organism evidence="1">
    <name type="scientific">marine sediment metagenome</name>
    <dbReference type="NCBI Taxonomy" id="412755"/>
    <lineage>
        <taxon>unclassified sequences</taxon>
        <taxon>metagenomes</taxon>
        <taxon>ecological metagenomes</taxon>
    </lineage>
</organism>